<reference evidence="1" key="1">
    <citation type="journal article" date="2020" name="Stud. Mycol.">
        <title>101 Dothideomycetes genomes: a test case for predicting lifestyles and emergence of pathogens.</title>
        <authorList>
            <person name="Haridas S."/>
            <person name="Albert R."/>
            <person name="Binder M."/>
            <person name="Bloem J."/>
            <person name="Labutti K."/>
            <person name="Salamov A."/>
            <person name="Andreopoulos B."/>
            <person name="Baker S."/>
            <person name="Barry K."/>
            <person name="Bills G."/>
            <person name="Bluhm B."/>
            <person name="Cannon C."/>
            <person name="Castanera R."/>
            <person name="Culley D."/>
            <person name="Daum C."/>
            <person name="Ezra D."/>
            <person name="Gonzalez J."/>
            <person name="Henrissat B."/>
            <person name="Kuo A."/>
            <person name="Liang C."/>
            <person name="Lipzen A."/>
            <person name="Lutzoni F."/>
            <person name="Magnuson J."/>
            <person name="Mondo S."/>
            <person name="Nolan M."/>
            <person name="Ohm R."/>
            <person name="Pangilinan J."/>
            <person name="Park H.-J."/>
            <person name="Ramirez L."/>
            <person name="Alfaro M."/>
            <person name="Sun H."/>
            <person name="Tritt A."/>
            <person name="Yoshinaga Y."/>
            <person name="Zwiers L.-H."/>
            <person name="Turgeon B."/>
            <person name="Goodwin S."/>
            <person name="Spatafora J."/>
            <person name="Crous P."/>
            <person name="Grigoriev I."/>
        </authorList>
    </citation>
    <scope>NUCLEOTIDE SEQUENCE</scope>
    <source>
        <strain evidence="1">CBS 175.79</strain>
    </source>
</reference>
<sequence>MASDCPTISLRSNDYNANTTQLILAQRWQDSPKDDRQRLEKCWGYTDCGDCHRSEGFCGWCAIVSSLNYLYNLLA</sequence>
<name>A0A6A5Y926_9PLEO</name>
<organism evidence="1 2">
    <name type="scientific">Aaosphaeria arxii CBS 175.79</name>
    <dbReference type="NCBI Taxonomy" id="1450172"/>
    <lineage>
        <taxon>Eukaryota</taxon>
        <taxon>Fungi</taxon>
        <taxon>Dikarya</taxon>
        <taxon>Ascomycota</taxon>
        <taxon>Pezizomycotina</taxon>
        <taxon>Dothideomycetes</taxon>
        <taxon>Pleosporomycetidae</taxon>
        <taxon>Pleosporales</taxon>
        <taxon>Pleosporales incertae sedis</taxon>
        <taxon>Aaosphaeria</taxon>
    </lineage>
</organism>
<accession>A0A6A5Y926</accession>
<evidence type="ECO:0000313" key="2">
    <source>
        <dbReference type="Proteomes" id="UP000799778"/>
    </source>
</evidence>
<proteinExistence type="predicted"/>
<dbReference type="RefSeq" id="XP_033389649.1">
    <property type="nucleotide sequence ID" value="XM_033526596.1"/>
</dbReference>
<protein>
    <submittedName>
        <fullName evidence="1">Uncharacterized protein</fullName>
    </submittedName>
</protein>
<keyword evidence="2" id="KW-1185">Reference proteome</keyword>
<gene>
    <name evidence="1" type="ORF">BU24DRAFT_416971</name>
</gene>
<dbReference type="GeneID" id="54283993"/>
<evidence type="ECO:0000313" key="1">
    <source>
        <dbReference type="EMBL" id="KAF2021310.1"/>
    </source>
</evidence>
<dbReference type="EMBL" id="ML978066">
    <property type="protein sequence ID" value="KAF2021310.1"/>
    <property type="molecule type" value="Genomic_DNA"/>
</dbReference>
<dbReference type="AlphaFoldDB" id="A0A6A5Y926"/>
<dbReference type="Proteomes" id="UP000799778">
    <property type="component" value="Unassembled WGS sequence"/>
</dbReference>
<dbReference type="OrthoDB" id="5427091at2759"/>